<dbReference type="RefSeq" id="WP_073310207.1">
    <property type="nucleotide sequence ID" value="NZ_FQZI01000002.1"/>
</dbReference>
<accession>A0A1M6DRX8</accession>
<reference evidence="3" key="1">
    <citation type="submission" date="2016-11" db="EMBL/GenBank/DDBJ databases">
        <authorList>
            <person name="Varghese N."/>
            <person name="Submissions S."/>
        </authorList>
    </citation>
    <scope>NUCLEOTIDE SEQUENCE [LARGE SCALE GENOMIC DNA]</scope>
    <source>
        <strain evidence="3">DSM 18829</strain>
    </source>
</reference>
<keyword evidence="3" id="KW-1185">Reference proteome</keyword>
<organism evidence="2 3">
    <name type="scientific">Flavobacterium terrae</name>
    <dbReference type="NCBI Taxonomy" id="415425"/>
    <lineage>
        <taxon>Bacteria</taxon>
        <taxon>Pseudomonadati</taxon>
        <taxon>Bacteroidota</taxon>
        <taxon>Flavobacteriia</taxon>
        <taxon>Flavobacteriales</taxon>
        <taxon>Flavobacteriaceae</taxon>
        <taxon>Flavobacterium</taxon>
    </lineage>
</organism>
<name>A0A1M6DRX8_9FLAO</name>
<evidence type="ECO:0000256" key="1">
    <source>
        <dbReference type="SAM" id="SignalP"/>
    </source>
</evidence>
<dbReference type="EMBL" id="FQZI01000002">
    <property type="protein sequence ID" value="SHI75869.1"/>
    <property type="molecule type" value="Genomic_DNA"/>
</dbReference>
<keyword evidence="1" id="KW-0732">Signal</keyword>
<dbReference type="AlphaFoldDB" id="A0A1M6DRX8"/>
<evidence type="ECO:0000313" key="2">
    <source>
        <dbReference type="EMBL" id="SHI75869.1"/>
    </source>
</evidence>
<evidence type="ECO:0000313" key="3">
    <source>
        <dbReference type="Proteomes" id="UP000184488"/>
    </source>
</evidence>
<sequence>MLFTAIALVAFAGTSMANTIEIPKIEVNIENTTKEVERQRHDDCIQVAADFLDYFADPFYELTQEQSQMVYQAVYNNCMLN</sequence>
<protein>
    <submittedName>
        <fullName evidence="2">Uncharacterized protein</fullName>
    </submittedName>
</protein>
<gene>
    <name evidence="2" type="ORF">SAMN05444363_1598</name>
</gene>
<dbReference type="OrthoDB" id="1369542at2"/>
<dbReference type="STRING" id="415425.SAMN05444363_1598"/>
<feature type="chain" id="PRO_5012793663" evidence="1">
    <location>
        <begin position="18"/>
        <end position="81"/>
    </location>
</feature>
<proteinExistence type="predicted"/>
<feature type="signal peptide" evidence="1">
    <location>
        <begin position="1"/>
        <end position="17"/>
    </location>
</feature>
<dbReference type="Proteomes" id="UP000184488">
    <property type="component" value="Unassembled WGS sequence"/>
</dbReference>